<protein>
    <submittedName>
        <fullName evidence="5">Flagellar biosynthesis switch protein</fullName>
    </submittedName>
</protein>
<dbReference type="EMBL" id="CP003537">
    <property type="protein sequence ID" value="AGH94836.1"/>
    <property type="molecule type" value="Genomic_DNA"/>
</dbReference>
<reference evidence="5 6" key="1">
    <citation type="journal article" date="2013" name="ISME J.">
        <title>By their genes ye shall know them: genomic signatures of predatory bacteria.</title>
        <authorList>
            <person name="Pasternak Z."/>
            <person name="Pietrokovski S."/>
            <person name="Rotem O."/>
            <person name="Gophna U."/>
            <person name="Lurie-Weinberger M.N."/>
            <person name="Jurkevitch E."/>
        </authorList>
    </citation>
    <scope>NUCLEOTIDE SEQUENCE [LARGE SCALE GENOMIC DNA]</scope>
    <source>
        <strain evidence="5 6">JSS</strain>
    </source>
</reference>
<dbReference type="AlphaFoldDB" id="M4V9X9"/>
<dbReference type="eggNOG" id="COG0455">
    <property type="taxonomic scope" value="Bacteria"/>
</dbReference>
<keyword evidence="1 3" id="KW-0547">Nucleotide-binding</keyword>
<feature type="domain" description="AAA" evidence="4">
    <location>
        <begin position="1"/>
        <end position="154"/>
    </location>
</feature>
<evidence type="ECO:0000259" key="4">
    <source>
        <dbReference type="Pfam" id="PF13614"/>
    </source>
</evidence>
<dbReference type="InterPro" id="IPR027417">
    <property type="entry name" value="P-loop_NTPase"/>
</dbReference>
<dbReference type="PIRSF" id="PIRSF003092">
    <property type="entry name" value="MinD"/>
    <property type="match status" value="1"/>
</dbReference>
<feature type="binding site" evidence="3">
    <location>
        <begin position="10"/>
        <end position="17"/>
    </location>
    <ligand>
        <name>ATP</name>
        <dbReference type="ChEBI" id="CHEBI:30616"/>
    </ligand>
</feature>
<accession>M4V9X9</accession>
<evidence type="ECO:0000313" key="5">
    <source>
        <dbReference type="EMBL" id="AGH94836.1"/>
    </source>
</evidence>
<dbReference type="GO" id="GO:0016887">
    <property type="term" value="F:ATP hydrolysis activity"/>
    <property type="evidence" value="ECO:0007669"/>
    <property type="project" value="TreeGrafter"/>
</dbReference>
<dbReference type="PANTHER" id="PTHR43384">
    <property type="entry name" value="SEPTUM SITE-DETERMINING PROTEIN MIND HOMOLOG, CHLOROPLASTIC-RELATED"/>
    <property type="match status" value="1"/>
</dbReference>
<dbReference type="OrthoDB" id="5290333at2"/>
<proteinExistence type="predicted"/>
<keyword evidence="5" id="KW-0966">Cell projection</keyword>
<evidence type="ECO:0000256" key="2">
    <source>
        <dbReference type="ARBA" id="ARBA00022840"/>
    </source>
</evidence>
<dbReference type="GO" id="GO:0009898">
    <property type="term" value="C:cytoplasmic side of plasma membrane"/>
    <property type="evidence" value="ECO:0007669"/>
    <property type="project" value="TreeGrafter"/>
</dbReference>
<dbReference type="Proteomes" id="UP000012040">
    <property type="component" value="Chromosome"/>
</dbReference>
<keyword evidence="5" id="KW-0282">Flagellum</keyword>
<keyword evidence="5" id="KW-0969">Cilium</keyword>
<dbReference type="KEGG" id="bex:A11Q_616"/>
<evidence type="ECO:0000256" key="1">
    <source>
        <dbReference type="ARBA" id="ARBA00022741"/>
    </source>
</evidence>
<sequence length="268" mass="29125">MKIISITSGKGGVGKTSVACNMAVGLSKMGKKVLILDGDLGMANVDIFFGIHPKKTVHDLLNGVPLKDCLTAAAPNIDMLAGGSGLYEVSQMNAFQRREVLAHISEVSFIYDYLLIDTSPGLHDHVLHLNSVADECMVLLTADPSSFTDSYALIKVLHQKYRVQKFSIICNQVQDEKAGEQLFVKFADVVQQFLPVRLNYKKTIPFDSQLKLSNQLQRLIIRQDAKAVSAQALSSLCRDVVSQNNTAASVAGTAQGFESLFRPASGHA</sequence>
<dbReference type="InterPro" id="IPR050625">
    <property type="entry name" value="ParA/MinD_ATPase"/>
</dbReference>
<dbReference type="Pfam" id="PF13614">
    <property type="entry name" value="AAA_31"/>
    <property type="match status" value="1"/>
</dbReference>
<organism evidence="5 6">
    <name type="scientific">Pseudobdellovibrio exovorus JSS</name>
    <dbReference type="NCBI Taxonomy" id="1184267"/>
    <lineage>
        <taxon>Bacteria</taxon>
        <taxon>Pseudomonadati</taxon>
        <taxon>Bdellovibrionota</taxon>
        <taxon>Bdellovibrionia</taxon>
        <taxon>Bdellovibrionales</taxon>
        <taxon>Pseudobdellovibrionaceae</taxon>
        <taxon>Pseudobdellovibrio</taxon>
    </lineage>
</organism>
<dbReference type="GO" id="GO:0005524">
    <property type="term" value="F:ATP binding"/>
    <property type="evidence" value="ECO:0007669"/>
    <property type="project" value="UniProtKB-KW"/>
</dbReference>
<dbReference type="InterPro" id="IPR025669">
    <property type="entry name" value="AAA_dom"/>
</dbReference>
<dbReference type="Gene3D" id="3.40.50.300">
    <property type="entry name" value="P-loop containing nucleotide triphosphate hydrolases"/>
    <property type="match status" value="1"/>
</dbReference>
<keyword evidence="2 3" id="KW-0067">ATP-binding</keyword>
<dbReference type="STRING" id="1184267.A11Q_616"/>
<evidence type="ECO:0000313" key="6">
    <source>
        <dbReference type="Proteomes" id="UP000012040"/>
    </source>
</evidence>
<gene>
    <name evidence="5" type="ORF">A11Q_616</name>
</gene>
<evidence type="ECO:0000256" key="3">
    <source>
        <dbReference type="PIRSR" id="PIRSR003092-1"/>
    </source>
</evidence>
<dbReference type="RefSeq" id="WP_015469326.1">
    <property type="nucleotide sequence ID" value="NC_020813.1"/>
</dbReference>
<dbReference type="SUPFAM" id="SSF52540">
    <property type="entry name" value="P-loop containing nucleoside triphosphate hydrolases"/>
    <property type="match status" value="1"/>
</dbReference>
<name>M4V9X9_9BACT</name>
<dbReference type="HOGENOM" id="CLU_037612_0_0_7"/>
<keyword evidence="6" id="KW-1185">Reference proteome</keyword>
<dbReference type="PATRIC" id="fig|1184267.3.peg.626"/>
<dbReference type="InterPro" id="IPR025501">
    <property type="entry name" value="MinD_FleN"/>
</dbReference>
<dbReference type="GO" id="GO:0051782">
    <property type="term" value="P:negative regulation of cell division"/>
    <property type="evidence" value="ECO:0007669"/>
    <property type="project" value="TreeGrafter"/>
</dbReference>
<dbReference type="PANTHER" id="PTHR43384:SF4">
    <property type="entry name" value="CELLULOSE BIOSYNTHESIS PROTEIN BCSQ-RELATED"/>
    <property type="match status" value="1"/>
</dbReference>
<dbReference type="GO" id="GO:0005829">
    <property type="term" value="C:cytosol"/>
    <property type="evidence" value="ECO:0007669"/>
    <property type="project" value="TreeGrafter"/>
</dbReference>